<dbReference type="EMBL" id="JASCZI010181279">
    <property type="protein sequence ID" value="MED6180861.1"/>
    <property type="molecule type" value="Genomic_DNA"/>
</dbReference>
<evidence type="ECO:0000256" key="1">
    <source>
        <dbReference type="SAM" id="Phobius"/>
    </source>
</evidence>
<accession>A0ABU6W608</accession>
<organism evidence="3 4">
    <name type="scientific">Stylosanthes scabra</name>
    <dbReference type="NCBI Taxonomy" id="79078"/>
    <lineage>
        <taxon>Eukaryota</taxon>
        <taxon>Viridiplantae</taxon>
        <taxon>Streptophyta</taxon>
        <taxon>Embryophyta</taxon>
        <taxon>Tracheophyta</taxon>
        <taxon>Spermatophyta</taxon>
        <taxon>Magnoliopsida</taxon>
        <taxon>eudicotyledons</taxon>
        <taxon>Gunneridae</taxon>
        <taxon>Pentapetalae</taxon>
        <taxon>rosids</taxon>
        <taxon>fabids</taxon>
        <taxon>Fabales</taxon>
        <taxon>Fabaceae</taxon>
        <taxon>Papilionoideae</taxon>
        <taxon>50 kb inversion clade</taxon>
        <taxon>dalbergioids sensu lato</taxon>
        <taxon>Dalbergieae</taxon>
        <taxon>Pterocarpus clade</taxon>
        <taxon>Stylosanthes</taxon>
    </lineage>
</organism>
<protein>
    <recommendedName>
        <fullName evidence="2">Replication protein A 70 kDa DNA-binding subunit B/D first OB fold domain-containing protein</fullName>
    </recommendedName>
</protein>
<keyword evidence="1" id="KW-0812">Transmembrane</keyword>
<dbReference type="InterPro" id="IPR003871">
    <property type="entry name" value="RFA1B/D_OB_1st"/>
</dbReference>
<evidence type="ECO:0000259" key="2">
    <source>
        <dbReference type="Pfam" id="PF02721"/>
    </source>
</evidence>
<reference evidence="3 4" key="1">
    <citation type="journal article" date="2023" name="Plants (Basel)">
        <title>Bridging the Gap: Combining Genomics and Transcriptomics Approaches to Understand Stylosanthes scabra, an Orphan Legume from the Brazilian Caatinga.</title>
        <authorList>
            <person name="Ferreira-Neto J.R.C."/>
            <person name="da Silva M.D."/>
            <person name="Binneck E."/>
            <person name="de Melo N.F."/>
            <person name="da Silva R.H."/>
            <person name="de Melo A.L.T.M."/>
            <person name="Pandolfi V."/>
            <person name="Bustamante F.O."/>
            <person name="Brasileiro-Vidal A.C."/>
            <person name="Benko-Iseppon A.M."/>
        </authorList>
    </citation>
    <scope>NUCLEOTIDE SEQUENCE [LARGE SCALE GENOMIC DNA]</scope>
    <source>
        <tissue evidence="3">Leaves</tissue>
    </source>
</reference>
<feature type="domain" description="Replication protein A 70 kDa DNA-binding subunit B/D first OB fold" evidence="2">
    <location>
        <begin position="10"/>
        <end position="110"/>
    </location>
</feature>
<dbReference type="PANTHER" id="PTHR47165:SF4">
    <property type="entry name" value="OS03G0429900 PROTEIN"/>
    <property type="match status" value="1"/>
</dbReference>
<dbReference type="CDD" id="cd04480">
    <property type="entry name" value="RPA1_DBD_A_like"/>
    <property type="match status" value="1"/>
</dbReference>
<dbReference type="PANTHER" id="PTHR47165">
    <property type="entry name" value="OS03G0429900 PROTEIN"/>
    <property type="match status" value="1"/>
</dbReference>
<name>A0ABU6W608_9FABA</name>
<feature type="transmembrane region" description="Helical" evidence="1">
    <location>
        <begin position="426"/>
        <end position="447"/>
    </location>
</feature>
<dbReference type="InterPro" id="IPR012340">
    <property type="entry name" value="NA-bd_OB-fold"/>
</dbReference>
<dbReference type="Proteomes" id="UP001341840">
    <property type="component" value="Unassembled WGS sequence"/>
</dbReference>
<comment type="caution">
    <text evidence="3">The sequence shown here is derived from an EMBL/GenBank/DDBJ whole genome shotgun (WGS) entry which is preliminary data.</text>
</comment>
<evidence type="ECO:0000313" key="4">
    <source>
        <dbReference type="Proteomes" id="UP001341840"/>
    </source>
</evidence>
<proteinExistence type="predicted"/>
<keyword evidence="1" id="KW-1133">Transmembrane helix</keyword>
<sequence>MSQASQMGTELTALTTKRSQWVLKVWLVRMWEGPPKGDSSQAGAWEMLFHDFKGNRVHCTLCLGVITTFKPILSEGQFYSLSNFLVVKNRLWMKSSPLEYRIILMQRSRVLLISQSLFPFKSFVFRSIASVLNEEPLQENVLFDPKEMVTKQGTNSKRIELRVEDTDKTSISCTLFGGLVDCIKPYIEEEKGEPLIVALQLFRFKEWNGKISIQSNFETSNIHINPQCPKADMFRNSILDTMQGKSGLSSARISHIGGKSNRSAVEDLRGGIVAVESIEDVMNAQEPGNKWIACEVEDFDVGNTIGASLAVGLRNKLFAYVNDHSGSMCVVFWDTEATQIIGLNVEKVRSLNKEGDNDSYPSVFKKALKKKVLLRITIKSANISGSEYVYNVSKASLDQHLIKKHFIKQKEAVGESHVVVCRWRTLLLALVLLLILSLLVAWTQFHLSRSSSTSRRQLPAPRQKGRRLDSGVVGEVANNLEEIPLGQLSTTKMARVSTKKDKNN</sequence>
<evidence type="ECO:0000313" key="3">
    <source>
        <dbReference type="EMBL" id="MED6180861.1"/>
    </source>
</evidence>
<dbReference type="Gene3D" id="2.40.50.140">
    <property type="entry name" value="Nucleic acid-binding proteins"/>
    <property type="match status" value="3"/>
</dbReference>
<dbReference type="SUPFAM" id="SSF50249">
    <property type="entry name" value="Nucleic acid-binding proteins"/>
    <property type="match status" value="3"/>
</dbReference>
<dbReference type="Pfam" id="PF02721">
    <property type="entry name" value="DUF223"/>
    <property type="match status" value="1"/>
</dbReference>
<keyword evidence="1" id="KW-0472">Membrane</keyword>
<gene>
    <name evidence="3" type="ORF">PIB30_013944</name>
</gene>
<keyword evidence="4" id="KW-1185">Reference proteome</keyword>